<organism evidence="1 2">
    <name type="scientific">Pseudarcicella hirudinis</name>
    <dbReference type="NCBI Taxonomy" id="1079859"/>
    <lineage>
        <taxon>Bacteria</taxon>
        <taxon>Pseudomonadati</taxon>
        <taxon>Bacteroidota</taxon>
        <taxon>Cytophagia</taxon>
        <taxon>Cytophagales</taxon>
        <taxon>Flectobacillaceae</taxon>
        <taxon>Pseudarcicella</taxon>
    </lineage>
</organism>
<reference evidence="1 2" key="1">
    <citation type="submission" date="2016-10" db="EMBL/GenBank/DDBJ databases">
        <authorList>
            <person name="de Groot N.N."/>
        </authorList>
    </citation>
    <scope>NUCLEOTIDE SEQUENCE [LARGE SCALE GENOMIC DNA]</scope>
    <source>
        <strain evidence="2">E92,LMG 26720,CCM 7988</strain>
    </source>
</reference>
<dbReference type="OrthoDB" id="9813817at2"/>
<evidence type="ECO:0000313" key="1">
    <source>
        <dbReference type="EMBL" id="SFQ20001.1"/>
    </source>
</evidence>
<dbReference type="EMBL" id="FOXH01000012">
    <property type="protein sequence ID" value="SFQ20001.1"/>
    <property type="molecule type" value="Genomic_DNA"/>
</dbReference>
<evidence type="ECO:0000313" key="2">
    <source>
        <dbReference type="Proteomes" id="UP000199306"/>
    </source>
</evidence>
<gene>
    <name evidence="1" type="ORF">SAMN04515674_1125</name>
</gene>
<name>A0A1I5WK91_9BACT</name>
<dbReference type="InterPro" id="IPR021857">
    <property type="entry name" value="DUF3467"/>
</dbReference>
<protein>
    <recommendedName>
        <fullName evidence="3">DUF3467 domain-containing protein</fullName>
    </recommendedName>
</protein>
<sequence>MAKNQEEEQDPNQINVELTEEIAEGEYVNLAMIAHSQSEFVMDFIRMLPGIPKAKVKSRVIMTPDHAYRLLNALRENIEKYEEAFGSISEDKGQNGFQFPMNYRGPIGEA</sequence>
<proteinExistence type="predicted"/>
<dbReference type="Proteomes" id="UP000199306">
    <property type="component" value="Unassembled WGS sequence"/>
</dbReference>
<dbReference type="STRING" id="1079859.SAMN04515674_1125"/>
<dbReference type="AlphaFoldDB" id="A0A1I5WK91"/>
<evidence type="ECO:0008006" key="3">
    <source>
        <dbReference type="Google" id="ProtNLM"/>
    </source>
</evidence>
<keyword evidence="2" id="KW-1185">Reference proteome</keyword>
<dbReference type="Pfam" id="PF11950">
    <property type="entry name" value="DUF3467"/>
    <property type="match status" value="1"/>
</dbReference>
<dbReference type="RefSeq" id="WP_092018554.1">
    <property type="nucleotide sequence ID" value="NZ_FOXH01000012.1"/>
</dbReference>
<accession>A0A1I5WK91</accession>